<evidence type="ECO:0000313" key="3">
    <source>
        <dbReference type="EMBL" id="PWV99302.1"/>
    </source>
</evidence>
<dbReference type="OrthoDB" id="86031at2"/>
<dbReference type="EMBL" id="QGTQ01000015">
    <property type="protein sequence ID" value="PWV99302.1"/>
    <property type="molecule type" value="Genomic_DNA"/>
</dbReference>
<name>A0A2V2YQA7_9BACL</name>
<evidence type="ECO:0000259" key="1">
    <source>
        <dbReference type="Pfam" id="PF08279"/>
    </source>
</evidence>
<feature type="domain" description="WYL" evidence="2">
    <location>
        <begin position="152"/>
        <end position="214"/>
    </location>
</feature>
<dbReference type="PANTHER" id="PTHR34580:SF1">
    <property type="entry name" value="PROTEIN PAFC"/>
    <property type="match status" value="1"/>
</dbReference>
<sequence length="304" mass="35765">MILDYKGNKGFRLLNIFELLNKGELVKKTELSQKYSVTEKTIQRDIDDLRAYLADTHFAEGEVFIQYDRTRAGYYLARMDREWLTNKEILAVCKILLESRAFCKEELEMLIAKLLAQVTPNGRKQIDDIIRNEQFYYVPLKHGKKLLTAIWELSQYITNNEVIRISYARQDNVEREHEVKPAAIMFSEYYFYLIAFMADNRHDFPTIFRIDRIGRFHSTGTKFRVLYKDKFNDGEFRKRVPFMYAGELRTVRFLYRGILEAVLDRLPTATIESEVDGGAIIQAEVYGDGIDMWLRSQGEKVEVL</sequence>
<keyword evidence="4" id="KW-1185">Reference proteome</keyword>
<evidence type="ECO:0000313" key="4">
    <source>
        <dbReference type="Proteomes" id="UP000246635"/>
    </source>
</evidence>
<proteinExistence type="predicted"/>
<comment type="caution">
    <text evidence="3">The sequence shown here is derived from an EMBL/GenBank/DDBJ whole genome shotgun (WGS) entry which is preliminary data.</text>
</comment>
<dbReference type="PROSITE" id="PS52050">
    <property type="entry name" value="WYL"/>
    <property type="match status" value="1"/>
</dbReference>
<dbReference type="InterPro" id="IPR026881">
    <property type="entry name" value="WYL_dom"/>
</dbReference>
<accession>A0A2V2YQA7</accession>
<reference evidence="3 4" key="1">
    <citation type="submission" date="2018-05" db="EMBL/GenBank/DDBJ databases">
        <title>Genomic Encyclopedia of Type Strains, Phase III (KMG-III): the genomes of soil and plant-associated and newly described type strains.</title>
        <authorList>
            <person name="Whitman W."/>
        </authorList>
    </citation>
    <scope>NUCLEOTIDE SEQUENCE [LARGE SCALE GENOMIC DNA]</scope>
    <source>
        <strain evidence="3 4">CECT 5696</strain>
    </source>
</reference>
<keyword evidence="3" id="KW-0238">DNA-binding</keyword>
<dbReference type="InterPro" id="IPR013196">
    <property type="entry name" value="HTH_11"/>
</dbReference>
<dbReference type="GO" id="GO:0003677">
    <property type="term" value="F:DNA binding"/>
    <property type="evidence" value="ECO:0007669"/>
    <property type="project" value="UniProtKB-KW"/>
</dbReference>
<dbReference type="InterPro" id="IPR036388">
    <property type="entry name" value="WH-like_DNA-bd_sf"/>
</dbReference>
<protein>
    <submittedName>
        <fullName evidence="3">Putative DNA-binding transcriptional regulator YafY</fullName>
    </submittedName>
</protein>
<dbReference type="Pfam" id="PF13280">
    <property type="entry name" value="WYL"/>
    <property type="match status" value="1"/>
</dbReference>
<dbReference type="PANTHER" id="PTHR34580">
    <property type="match status" value="1"/>
</dbReference>
<dbReference type="Gene3D" id="1.10.10.10">
    <property type="entry name" value="Winged helix-like DNA-binding domain superfamily/Winged helix DNA-binding domain"/>
    <property type="match status" value="1"/>
</dbReference>
<dbReference type="InterPro" id="IPR051534">
    <property type="entry name" value="CBASS_pafABC_assoc_protein"/>
</dbReference>
<evidence type="ECO:0000259" key="2">
    <source>
        <dbReference type="Pfam" id="PF13280"/>
    </source>
</evidence>
<feature type="domain" description="Helix-turn-helix type 11" evidence="1">
    <location>
        <begin position="12"/>
        <end position="54"/>
    </location>
</feature>
<organism evidence="3 4">
    <name type="scientific">Paenibacillus cellulosilyticus</name>
    <dbReference type="NCBI Taxonomy" id="375489"/>
    <lineage>
        <taxon>Bacteria</taxon>
        <taxon>Bacillati</taxon>
        <taxon>Bacillota</taxon>
        <taxon>Bacilli</taxon>
        <taxon>Bacillales</taxon>
        <taxon>Paenibacillaceae</taxon>
        <taxon>Paenibacillus</taxon>
    </lineage>
</organism>
<dbReference type="Proteomes" id="UP000246635">
    <property type="component" value="Unassembled WGS sequence"/>
</dbReference>
<dbReference type="AlphaFoldDB" id="A0A2V2YQA7"/>
<gene>
    <name evidence="3" type="ORF">DFQ01_11518</name>
</gene>
<dbReference type="Pfam" id="PF08279">
    <property type="entry name" value="HTH_11"/>
    <property type="match status" value="1"/>
</dbReference>
<dbReference type="RefSeq" id="WP_110045308.1">
    <property type="nucleotide sequence ID" value="NZ_CP054612.1"/>
</dbReference>